<dbReference type="AlphaFoldDB" id="A0A0D0F2W2"/>
<feature type="chain" id="PRO_5002210016" description="Tetratricopeptide repeat protein" evidence="1">
    <location>
        <begin position="37"/>
        <end position="779"/>
    </location>
</feature>
<evidence type="ECO:0008006" key="4">
    <source>
        <dbReference type="Google" id="ProtNLM"/>
    </source>
</evidence>
<protein>
    <recommendedName>
        <fullName evidence="4">Tetratricopeptide repeat protein</fullName>
    </recommendedName>
</protein>
<gene>
    <name evidence="2" type="ORF">TH53_18465</name>
</gene>
<organism evidence="2 3">
    <name type="scientific">Pedobacter lusitanus</name>
    <dbReference type="NCBI Taxonomy" id="1503925"/>
    <lineage>
        <taxon>Bacteria</taxon>
        <taxon>Pseudomonadati</taxon>
        <taxon>Bacteroidota</taxon>
        <taxon>Sphingobacteriia</taxon>
        <taxon>Sphingobacteriales</taxon>
        <taxon>Sphingobacteriaceae</taxon>
        <taxon>Pedobacter</taxon>
    </lineage>
</organism>
<sequence>MNYQPALLRSLKQKISKKFLLIFSLCSIALAGAVIACSDDGYFDDYYNSSFAPEAFVDSAYYPFFYFSSTTYYKGYKGNYQDDNSTRFNELVVKEWNSWFDNQVDTASLKTLLIKASAGNVDSAVLNYRGKLKVLPVGLPDLKNSKAPQKKVNAFFDYLLLAKACESYAVGSGDYWAYEKTPVKDVPSALENTLLKAVSQEKDVFIKERLWFQLVRYYYFKQRQLTVAAAKTDVPLPDYFAKEGASFPKNMIYYRALGYLAGYYYQKGDYAQANYLYSLCYNFAFEMKIPSNWSFHPQNEKDWTETLKLAKNGEEKVTLWHMLGSKGDEVRAIKEIYAIDPKSEKLDLLLSRLVNAREARGQAPKDTSAVSKTIRLESAAERALVNKIAGEDKTHKPYYWNMAAGYLNSLSGNYTVARAFYGKARKELPKNDTLVMAQYKILDWLLYLKQLKRIDARAEAAMIEPLNWFNSLNKNKRTITDLRYNSAVSQSMTLLSELYKKQGDVLKAYFFKPEMGFYNNNARIEAAKALLNKKNKTAFEQSMLNYYSINVGQLSYLQAILLVYQEKLDEAIVLMKQADTVNKTTLFANPFNIYIKDCHDCEHAAQKDKPQLTILGFLETLNGIKKDLAAGKNISGNAALMANAYYNITHYGNARVFYYSATVTESYGDSPYSIALPYRKIVTDSKVAEKYYLLARAHAKTKELKAKYTYMAAKCERNESYNAQYNNPGKDRKYYWDFDFSKIPVGKYFAELKTQYSQTRYYQEILNECGYFKKYVSKK</sequence>
<reference evidence="2 3" key="1">
    <citation type="submission" date="2015-01" db="EMBL/GenBank/DDBJ databases">
        <title>Draft genome sequence of Pedobacter sp. NL19 isolated from sludge of an effluent treatment pond in an abandoned uranium mine.</title>
        <authorList>
            <person name="Santos T."/>
            <person name="Caetano T."/>
            <person name="Covas C."/>
            <person name="Cruz A."/>
            <person name="Mendo S."/>
        </authorList>
    </citation>
    <scope>NUCLEOTIDE SEQUENCE [LARGE SCALE GENOMIC DNA]</scope>
    <source>
        <strain evidence="2 3">NL19</strain>
    </source>
</reference>
<evidence type="ECO:0000313" key="2">
    <source>
        <dbReference type="EMBL" id="KIO75868.1"/>
    </source>
</evidence>
<comment type="caution">
    <text evidence="2">The sequence shown here is derived from an EMBL/GenBank/DDBJ whole genome shotgun (WGS) entry which is preliminary data.</text>
</comment>
<dbReference type="STRING" id="1503925.TH53_18465"/>
<dbReference type="Proteomes" id="UP000032049">
    <property type="component" value="Unassembled WGS sequence"/>
</dbReference>
<feature type="signal peptide" evidence="1">
    <location>
        <begin position="1"/>
        <end position="36"/>
    </location>
</feature>
<accession>A0A0D0F2W2</accession>
<name>A0A0D0F2W2_9SPHI</name>
<proteinExistence type="predicted"/>
<dbReference type="OrthoDB" id="605297at2"/>
<keyword evidence="1" id="KW-0732">Signal</keyword>
<keyword evidence="3" id="KW-1185">Reference proteome</keyword>
<evidence type="ECO:0000256" key="1">
    <source>
        <dbReference type="SAM" id="SignalP"/>
    </source>
</evidence>
<dbReference type="RefSeq" id="WP_041884115.1">
    <property type="nucleotide sequence ID" value="NZ_CP157278.1"/>
</dbReference>
<evidence type="ECO:0000313" key="3">
    <source>
        <dbReference type="Proteomes" id="UP000032049"/>
    </source>
</evidence>
<dbReference type="EMBL" id="JXRA01000080">
    <property type="protein sequence ID" value="KIO75868.1"/>
    <property type="molecule type" value="Genomic_DNA"/>
</dbReference>